<accession>A0A1I5LDL8</accession>
<dbReference type="InterPro" id="IPR002732">
    <property type="entry name" value="Hjc"/>
</dbReference>
<dbReference type="Proteomes" id="UP000242243">
    <property type="component" value="Unassembled WGS sequence"/>
</dbReference>
<dbReference type="SUPFAM" id="SSF52980">
    <property type="entry name" value="Restriction endonuclease-like"/>
    <property type="match status" value="1"/>
</dbReference>
<proteinExistence type="predicted"/>
<evidence type="ECO:0000313" key="9">
    <source>
        <dbReference type="Proteomes" id="UP000321547"/>
    </source>
</evidence>
<dbReference type="STRING" id="306540.SAMN05421839_10219"/>
<evidence type="ECO:0000313" key="7">
    <source>
        <dbReference type="EMBL" id="SFO95358.1"/>
    </source>
</evidence>
<evidence type="ECO:0000259" key="5">
    <source>
        <dbReference type="SMART" id="SM00990"/>
    </source>
</evidence>
<evidence type="ECO:0000256" key="3">
    <source>
        <dbReference type="ARBA" id="ARBA00022801"/>
    </source>
</evidence>
<keyword evidence="9" id="KW-1185">Reference proteome</keyword>
<dbReference type="InterPro" id="IPR014883">
    <property type="entry name" value="VRR_NUC"/>
</dbReference>
<dbReference type="SMART" id="SM00990">
    <property type="entry name" value="VRR_NUC"/>
    <property type="match status" value="1"/>
</dbReference>
<protein>
    <submittedName>
        <fullName evidence="7">Holliday junction resolvase (Hjc)</fullName>
    </submittedName>
</protein>
<comment type="cofactor">
    <cofactor evidence="1">
        <name>Mg(2+)</name>
        <dbReference type="ChEBI" id="CHEBI:18420"/>
    </cofactor>
</comment>
<keyword evidence="2" id="KW-0540">Nuclease</keyword>
<organism evidence="7 8">
    <name type="scientific">Halolactibacillus halophilus</name>
    <dbReference type="NCBI Taxonomy" id="306540"/>
    <lineage>
        <taxon>Bacteria</taxon>
        <taxon>Bacillati</taxon>
        <taxon>Bacillota</taxon>
        <taxon>Bacilli</taxon>
        <taxon>Bacillales</taxon>
        <taxon>Bacillaceae</taxon>
        <taxon>Halolactibacillus</taxon>
    </lineage>
</organism>
<dbReference type="GO" id="GO:0008821">
    <property type="term" value="F:crossover junction DNA endonuclease activity"/>
    <property type="evidence" value="ECO:0007669"/>
    <property type="project" value="UniProtKB-EC"/>
</dbReference>
<dbReference type="GO" id="GO:0003676">
    <property type="term" value="F:nucleic acid binding"/>
    <property type="evidence" value="ECO:0007669"/>
    <property type="project" value="InterPro"/>
</dbReference>
<keyword evidence="3" id="KW-0378">Hydrolase</keyword>
<evidence type="ECO:0000313" key="8">
    <source>
        <dbReference type="Proteomes" id="UP000242243"/>
    </source>
</evidence>
<feature type="domain" description="VRR-NUC" evidence="5">
    <location>
        <begin position="4"/>
        <end position="86"/>
    </location>
</feature>
<gene>
    <name evidence="6" type="ORF">HHA03_04050</name>
    <name evidence="7" type="ORF">SAMN05421839_10219</name>
</gene>
<name>A0A1I5LDL8_9BACI</name>
<dbReference type="InterPro" id="IPR011335">
    <property type="entry name" value="Restrct_endonuc-II-like"/>
</dbReference>
<dbReference type="EMBL" id="BJWI01000002">
    <property type="protein sequence ID" value="GEM00873.1"/>
    <property type="molecule type" value="Genomic_DNA"/>
</dbReference>
<dbReference type="EMBL" id="FOXC01000002">
    <property type="protein sequence ID" value="SFO95358.1"/>
    <property type="molecule type" value="Genomic_DNA"/>
</dbReference>
<evidence type="ECO:0000256" key="1">
    <source>
        <dbReference type="ARBA" id="ARBA00001946"/>
    </source>
</evidence>
<dbReference type="InterPro" id="IPR011856">
    <property type="entry name" value="tRNA_endonuc-like_dom_sf"/>
</dbReference>
<evidence type="ECO:0000256" key="2">
    <source>
        <dbReference type="ARBA" id="ARBA00022722"/>
    </source>
</evidence>
<dbReference type="Pfam" id="PF01870">
    <property type="entry name" value="Hjc"/>
    <property type="match status" value="1"/>
</dbReference>
<reference evidence="7 8" key="1">
    <citation type="submission" date="2016-10" db="EMBL/GenBank/DDBJ databases">
        <authorList>
            <person name="de Groot N.N."/>
        </authorList>
    </citation>
    <scope>NUCLEOTIDE SEQUENCE [LARGE SCALE GENOMIC DNA]</scope>
    <source>
        <strain evidence="7 8">DSM 17073</strain>
    </source>
</reference>
<dbReference type="AlphaFoldDB" id="A0A1I5LDL8"/>
<dbReference type="Gene3D" id="3.40.1350.10">
    <property type="match status" value="1"/>
</dbReference>
<dbReference type="OrthoDB" id="1682640at2"/>
<evidence type="ECO:0000313" key="6">
    <source>
        <dbReference type="EMBL" id="GEM00873.1"/>
    </source>
</evidence>
<sequence>MAQGPEKRIENQIKRYLDSIGAWHIKTHGSMFSKAGTPDIIACVKGTFVAIEVKRPEGGKISELQKYHINAISEAGGLAFVSRSLEETKRYFETNHLV</sequence>
<dbReference type="RefSeq" id="WP_062322639.1">
    <property type="nucleotide sequence ID" value="NZ_BJWI01000002.1"/>
</dbReference>
<comment type="catalytic activity">
    <reaction evidence="4">
        <text>Endonucleolytic cleavage at a junction such as a reciprocal single-stranded crossover between two homologous DNA duplexes (Holliday junction).</text>
        <dbReference type="EC" id="3.1.21.10"/>
    </reaction>
</comment>
<dbReference type="Proteomes" id="UP000321547">
    <property type="component" value="Unassembled WGS sequence"/>
</dbReference>
<reference evidence="6 9" key="2">
    <citation type="submission" date="2019-07" db="EMBL/GenBank/DDBJ databases">
        <title>Whole genome shotgun sequence of Halolactibacillus halophilus NBRC 100868.</title>
        <authorList>
            <person name="Hosoyama A."/>
            <person name="Uohara A."/>
            <person name="Ohji S."/>
            <person name="Ichikawa N."/>
        </authorList>
    </citation>
    <scope>NUCLEOTIDE SEQUENCE [LARGE SCALE GENOMIC DNA]</scope>
    <source>
        <strain evidence="6 9">NBRC 100868</strain>
    </source>
</reference>
<evidence type="ECO:0000256" key="4">
    <source>
        <dbReference type="ARBA" id="ARBA00029354"/>
    </source>
</evidence>